<evidence type="ECO:0000313" key="2">
    <source>
        <dbReference type="Proteomes" id="UP000000758"/>
    </source>
</evidence>
<protein>
    <submittedName>
        <fullName evidence="1">Uncharacterized protein</fullName>
    </submittedName>
</protein>
<name>A0RUP2_CENSY</name>
<gene>
    <name evidence="1" type="ordered locus">CENSYa_0424</name>
</gene>
<keyword evidence="2" id="KW-1185">Reference proteome</keyword>
<sequence>MDPSILVSVQDPGSFEYGILFARTLPLVREGRLQVVIQVCAPLIAYGLKGTVHAILAHEFLHYLELIHRASGAITSDETSGNIRDSVYADGTRVLEPGAVFSDRTLVSHITKRFPAGFRDARLEAKTITNWIDAGLPRTGVDLGGNTAVLPAGGLAGLRLETGLAERLKIMAEKSSRMRGRMARAASGI</sequence>
<dbReference type="STRING" id="414004.CENSYa_0424"/>
<dbReference type="AlphaFoldDB" id="A0RUP2"/>
<evidence type="ECO:0000313" key="1">
    <source>
        <dbReference type="EMBL" id="ABK77059.1"/>
    </source>
</evidence>
<dbReference type="PATRIC" id="fig|414004.10.peg.383"/>
<reference evidence="1 2" key="1">
    <citation type="journal article" date="2006" name="Proc. Natl. Acad. Sci. U.S.A.">
        <title>Genomic analysis of the uncultivated marine crenarchaeote Cenarchaeum symbiosum.</title>
        <authorList>
            <person name="Hallam S.J."/>
            <person name="Konstantinidis K.T."/>
            <person name="Putnam N."/>
            <person name="Schleper C."/>
            <person name="Watanabe Y."/>
            <person name="Sugahara J."/>
            <person name="Preston C."/>
            <person name="de la Torre J."/>
            <person name="Richardson P.M."/>
            <person name="DeLong E.F."/>
        </authorList>
    </citation>
    <scope>NUCLEOTIDE SEQUENCE [LARGE SCALE GENOMIC DNA]</scope>
    <source>
        <strain evidence="2">A</strain>
    </source>
</reference>
<dbReference type="Proteomes" id="UP000000758">
    <property type="component" value="Chromosome"/>
</dbReference>
<dbReference type="EMBL" id="DP000238">
    <property type="protein sequence ID" value="ABK77059.1"/>
    <property type="molecule type" value="Genomic_DNA"/>
</dbReference>
<dbReference type="EnsemblBacteria" id="ABK77059">
    <property type="protein sequence ID" value="ABK77059"/>
    <property type="gene ID" value="CENSYa_0424"/>
</dbReference>
<proteinExistence type="predicted"/>
<organism evidence="1 2">
    <name type="scientific">Cenarchaeum symbiosum (strain A)</name>
    <dbReference type="NCBI Taxonomy" id="414004"/>
    <lineage>
        <taxon>Archaea</taxon>
        <taxon>Nitrososphaerota</taxon>
        <taxon>Candidatus Cenarchaeales</taxon>
        <taxon>Candidatus Cenarchaeaceae</taxon>
        <taxon>Candidatus Cenarchaeum</taxon>
    </lineage>
</organism>
<dbReference type="KEGG" id="csy:CENSYa_0424"/>
<accession>A0RUP2</accession>
<dbReference type="HOGENOM" id="CLU_102441_0_0_2"/>